<dbReference type="InParanoid" id="D8Q132"/>
<dbReference type="Pfam" id="PF08240">
    <property type="entry name" value="ADH_N"/>
    <property type="match status" value="1"/>
</dbReference>
<dbReference type="AlphaFoldDB" id="D8Q132"/>
<dbReference type="SUPFAM" id="SSF51735">
    <property type="entry name" value="NAD(P)-binding Rossmann-fold domains"/>
    <property type="match status" value="1"/>
</dbReference>
<dbReference type="EMBL" id="GL377305">
    <property type="protein sequence ID" value="EFI97869.1"/>
    <property type="molecule type" value="Genomic_DNA"/>
</dbReference>
<dbReference type="PANTHER" id="PTHR45348:SF2">
    <property type="entry name" value="ZINC-TYPE ALCOHOL DEHYDROGENASE-LIKE PROTEIN C2E1P3.01"/>
    <property type="match status" value="1"/>
</dbReference>
<feature type="domain" description="Enoyl reductase (ER)" evidence="1">
    <location>
        <begin position="18"/>
        <end position="255"/>
    </location>
</feature>
<dbReference type="RefSeq" id="XP_003032772.1">
    <property type="nucleotide sequence ID" value="XM_003032726.1"/>
</dbReference>
<dbReference type="Gene3D" id="3.90.180.10">
    <property type="entry name" value="Medium-chain alcohol dehydrogenases, catalytic domain"/>
    <property type="match status" value="1"/>
</dbReference>
<evidence type="ECO:0000259" key="1">
    <source>
        <dbReference type="SMART" id="SM00829"/>
    </source>
</evidence>
<dbReference type="KEGG" id="scm:SCHCO_02572586"/>
<sequence length="345" mass="36588">MTTIHKDIPETQIAALLGPNERSLTTIPVGKPGPNEVLIENVAVAANPKDWKAAEMMYAPGEKFVEGNDVAGTIVAVGEGVSEYKYGAYQQYTVAPASTTFPIPNITPYEEAATLPLAVMTAAIAFFVRLGIPAPDTAAAATNLRKAVIIYGASTSVGAYAVQLAKKAGLFVVGIAGASKDYAKELGADVVVDYSEYQGEQLIDALVSAVADHPTPWALDAIQGDDSALILARALAKIRQSDDVPAHVATVFPVLPEAQRSLFPSNVTCAETYVGTAYGEDEQFAATFYRKISHWLSEGSFKCNRPKIMPGGLADVFKGIDLLKNGEVHGEKLVYRIADTPGIKA</sequence>
<evidence type="ECO:0000313" key="3">
    <source>
        <dbReference type="Proteomes" id="UP000007431"/>
    </source>
</evidence>
<dbReference type="OrthoDB" id="3233595at2759"/>
<dbReference type="InterPro" id="IPR011032">
    <property type="entry name" value="GroES-like_sf"/>
</dbReference>
<dbReference type="InterPro" id="IPR013149">
    <property type="entry name" value="ADH-like_C"/>
</dbReference>
<dbReference type="InterPro" id="IPR047122">
    <property type="entry name" value="Trans-enoyl_RdTase-like"/>
</dbReference>
<dbReference type="VEuPathDB" id="FungiDB:SCHCODRAFT_02572586"/>
<dbReference type="GeneID" id="9595796"/>
<dbReference type="GO" id="GO:0016651">
    <property type="term" value="F:oxidoreductase activity, acting on NAD(P)H"/>
    <property type="evidence" value="ECO:0007669"/>
    <property type="project" value="InterPro"/>
</dbReference>
<proteinExistence type="predicted"/>
<reference evidence="2 3" key="1">
    <citation type="journal article" date="2010" name="Nat. Biotechnol.">
        <title>Genome sequence of the model mushroom Schizophyllum commune.</title>
        <authorList>
            <person name="Ohm R.A."/>
            <person name="de Jong J.F."/>
            <person name="Lugones L.G."/>
            <person name="Aerts A."/>
            <person name="Kothe E."/>
            <person name="Stajich J.E."/>
            <person name="de Vries R.P."/>
            <person name="Record E."/>
            <person name="Levasseur A."/>
            <person name="Baker S.E."/>
            <person name="Bartholomew K.A."/>
            <person name="Coutinho P.M."/>
            <person name="Erdmann S."/>
            <person name="Fowler T.J."/>
            <person name="Gathman A.C."/>
            <person name="Lombard V."/>
            <person name="Henrissat B."/>
            <person name="Knabe N."/>
            <person name="Kuees U."/>
            <person name="Lilly W.W."/>
            <person name="Lindquist E."/>
            <person name="Lucas S."/>
            <person name="Magnuson J.K."/>
            <person name="Piumi F."/>
            <person name="Raudaskoski M."/>
            <person name="Salamov A."/>
            <person name="Schmutz J."/>
            <person name="Schwarze F.W.M.R."/>
            <person name="vanKuyk P.A."/>
            <person name="Horton J.S."/>
            <person name="Grigoriev I.V."/>
            <person name="Woesten H.A.B."/>
        </authorList>
    </citation>
    <scope>NUCLEOTIDE SEQUENCE [LARGE SCALE GENOMIC DNA]</scope>
    <source>
        <strain evidence="3">H4-8 / FGSC 9210</strain>
    </source>
</reference>
<name>D8Q132_SCHCM</name>
<dbReference type="HOGENOM" id="CLU_026673_16_0_1"/>
<dbReference type="Gene3D" id="3.40.50.720">
    <property type="entry name" value="NAD(P)-binding Rossmann-like Domain"/>
    <property type="match status" value="1"/>
</dbReference>
<dbReference type="CDD" id="cd08249">
    <property type="entry name" value="enoyl_reductase_like"/>
    <property type="match status" value="1"/>
</dbReference>
<dbReference type="Proteomes" id="UP000007431">
    <property type="component" value="Unassembled WGS sequence"/>
</dbReference>
<gene>
    <name evidence="2" type="ORF">SCHCODRAFT_108116</name>
</gene>
<dbReference type="eggNOG" id="KOG1198">
    <property type="taxonomic scope" value="Eukaryota"/>
</dbReference>
<dbReference type="PANTHER" id="PTHR45348">
    <property type="entry name" value="HYPOTHETICAL OXIDOREDUCTASE (EUROFUNG)"/>
    <property type="match status" value="1"/>
</dbReference>
<dbReference type="OMA" id="AFATEYY"/>
<dbReference type="InterPro" id="IPR020843">
    <property type="entry name" value="ER"/>
</dbReference>
<accession>D8Q132</accession>
<evidence type="ECO:0000313" key="2">
    <source>
        <dbReference type="EMBL" id="EFI97869.1"/>
    </source>
</evidence>
<dbReference type="Pfam" id="PF00107">
    <property type="entry name" value="ADH_zinc_N"/>
    <property type="match status" value="1"/>
</dbReference>
<feature type="non-terminal residue" evidence="2">
    <location>
        <position position="345"/>
    </location>
</feature>
<keyword evidence="3" id="KW-1185">Reference proteome</keyword>
<protein>
    <recommendedName>
        <fullName evidence="1">Enoyl reductase (ER) domain-containing protein</fullName>
    </recommendedName>
</protein>
<dbReference type="InterPro" id="IPR013154">
    <property type="entry name" value="ADH-like_N"/>
</dbReference>
<dbReference type="SMART" id="SM00829">
    <property type="entry name" value="PKS_ER"/>
    <property type="match status" value="1"/>
</dbReference>
<dbReference type="InterPro" id="IPR036291">
    <property type="entry name" value="NAD(P)-bd_dom_sf"/>
</dbReference>
<dbReference type="SUPFAM" id="SSF50129">
    <property type="entry name" value="GroES-like"/>
    <property type="match status" value="1"/>
</dbReference>
<organism evidence="3">
    <name type="scientific">Schizophyllum commune (strain H4-8 / FGSC 9210)</name>
    <name type="common">Split gill fungus</name>
    <dbReference type="NCBI Taxonomy" id="578458"/>
    <lineage>
        <taxon>Eukaryota</taxon>
        <taxon>Fungi</taxon>
        <taxon>Dikarya</taxon>
        <taxon>Basidiomycota</taxon>
        <taxon>Agaricomycotina</taxon>
        <taxon>Agaricomycetes</taxon>
        <taxon>Agaricomycetidae</taxon>
        <taxon>Agaricales</taxon>
        <taxon>Schizophyllaceae</taxon>
        <taxon>Schizophyllum</taxon>
    </lineage>
</organism>